<dbReference type="RefSeq" id="WP_341542856.1">
    <property type="nucleotide sequence ID" value="NZ_JBAKAP010000024.1"/>
</dbReference>
<dbReference type="InterPro" id="IPR058163">
    <property type="entry name" value="LysR-type_TF_proteobact-type"/>
</dbReference>
<dbReference type="InterPro" id="IPR005119">
    <property type="entry name" value="LysR_subst-bd"/>
</dbReference>
<dbReference type="InterPro" id="IPR036390">
    <property type="entry name" value="WH_DNA-bd_sf"/>
</dbReference>
<dbReference type="PROSITE" id="PS50931">
    <property type="entry name" value="HTH_LYSR"/>
    <property type="match status" value="1"/>
</dbReference>
<dbReference type="Proteomes" id="UP001378242">
    <property type="component" value="Unassembled WGS sequence"/>
</dbReference>
<keyword evidence="2" id="KW-0805">Transcription regulation</keyword>
<evidence type="ECO:0000313" key="6">
    <source>
        <dbReference type="EMBL" id="MEL0618419.1"/>
    </source>
</evidence>
<dbReference type="Pfam" id="PF00126">
    <property type="entry name" value="HTH_1"/>
    <property type="match status" value="1"/>
</dbReference>
<dbReference type="Pfam" id="PF03466">
    <property type="entry name" value="LysR_substrate"/>
    <property type="match status" value="1"/>
</dbReference>
<dbReference type="SUPFAM" id="SSF46785">
    <property type="entry name" value="Winged helix' DNA-binding domain"/>
    <property type="match status" value="1"/>
</dbReference>
<keyword evidence="7" id="KW-1185">Reference proteome</keyword>
<dbReference type="PANTHER" id="PTHR30537:SF5">
    <property type="entry name" value="HTH-TYPE TRANSCRIPTIONAL ACTIVATOR TTDR-RELATED"/>
    <property type="match status" value="1"/>
</dbReference>
<proteinExistence type="inferred from homology"/>
<sequence length="300" mass="33375">MLDSLPLADIRAFVMTADHGSFTRAAETLGVSRSQVSKQVTALEKLLGVTLMQRSTRSLRLTESGHLLHAQCRSALGDMAQIVTLVREERNAMRGRIRLNSVGGPIGERLLGPAVHAFMQAWPEVEIELDFSSHRVNLIRDDFDIALRMGALEDADFIARPLATLSYVVVASPDYLSRHGSPQTPGGLQAHRCLVGSVARWSFRARHDPKSETQVDISAQLQCRNGHVLVSGALAGNGIIRVPRLYCDDAIASGKLKEILQDWQPADVPLSLIYHRERHRPLRTMRLIDHLVTWFDERNA</sequence>
<evidence type="ECO:0000256" key="2">
    <source>
        <dbReference type="ARBA" id="ARBA00023015"/>
    </source>
</evidence>
<evidence type="ECO:0000256" key="3">
    <source>
        <dbReference type="ARBA" id="ARBA00023125"/>
    </source>
</evidence>
<accession>A0ABU9GJW4</accession>
<evidence type="ECO:0000256" key="4">
    <source>
        <dbReference type="ARBA" id="ARBA00023163"/>
    </source>
</evidence>
<comment type="similarity">
    <text evidence="1">Belongs to the LysR transcriptional regulatory family.</text>
</comment>
<evidence type="ECO:0000256" key="1">
    <source>
        <dbReference type="ARBA" id="ARBA00009437"/>
    </source>
</evidence>
<dbReference type="InterPro" id="IPR000847">
    <property type="entry name" value="LysR_HTH_N"/>
</dbReference>
<dbReference type="CDD" id="cd08422">
    <property type="entry name" value="PBP2_CrgA_like"/>
    <property type="match status" value="1"/>
</dbReference>
<dbReference type="PRINTS" id="PR00039">
    <property type="entry name" value="HTHLYSR"/>
</dbReference>
<dbReference type="Gene3D" id="3.40.190.290">
    <property type="match status" value="1"/>
</dbReference>
<organism evidence="6 7">
    <name type="scientific">Cobetia marina</name>
    <name type="common">Deleya marina</name>
    <dbReference type="NCBI Taxonomy" id="28258"/>
    <lineage>
        <taxon>Bacteria</taxon>
        <taxon>Pseudomonadati</taxon>
        <taxon>Pseudomonadota</taxon>
        <taxon>Gammaproteobacteria</taxon>
        <taxon>Oceanospirillales</taxon>
        <taxon>Halomonadaceae</taxon>
        <taxon>Cobetia</taxon>
    </lineage>
</organism>
<evidence type="ECO:0000259" key="5">
    <source>
        <dbReference type="PROSITE" id="PS50931"/>
    </source>
</evidence>
<reference evidence="6 7" key="1">
    <citation type="submission" date="2024-02" db="EMBL/GenBank/DDBJ databases">
        <title>Bacteria isolated from the canopy kelp, Nereocystis luetkeana.</title>
        <authorList>
            <person name="Pfister C.A."/>
            <person name="Younker I.T."/>
            <person name="Light S.H."/>
        </authorList>
    </citation>
    <scope>NUCLEOTIDE SEQUENCE [LARGE SCALE GENOMIC DNA]</scope>
    <source>
        <strain evidence="6 7">TI.5.07</strain>
    </source>
</reference>
<dbReference type="Gene3D" id="1.10.10.10">
    <property type="entry name" value="Winged helix-like DNA-binding domain superfamily/Winged helix DNA-binding domain"/>
    <property type="match status" value="1"/>
</dbReference>
<keyword evidence="4" id="KW-0804">Transcription</keyword>
<dbReference type="EMBL" id="JBAKAP010000024">
    <property type="protein sequence ID" value="MEL0618419.1"/>
    <property type="molecule type" value="Genomic_DNA"/>
</dbReference>
<comment type="caution">
    <text evidence="6">The sequence shown here is derived from an EMBL/GenBank/DDBJ whole genome shotgun (WGS) entry which is preliminary data.</text>
</comment>
<evidence type="ECO:0000313" key="7">
    <source>
        <dbReference type="Proteomes" id="UP001378242"/>
    </source>
</evidence>
<dbReference type="InterPro" id="IPR036388">
    <property type="entry name" value="WH-like_DNA-bd_sf"/>
</dbReference>
<keyword evidence="3" id="KW-0238">DNA-binding</keyword>
<gene>
    <name evidence="6" type="ORF">V6243_16450</name>
</gene>
<name>A0ABU9GJW4_COBMA</name>
<protein>
    <submittedName>
        <fullName evidence="6">LysR family transcriptional regulator</fullName>
    </submittedName>
</protein>
<feature type="domain" description="HTH lysR-type" evidence="5">
    <location>
        <begin position="5"/>
        <end position="62"/>
    </location>
</feature>
<dbReference type="SUPFAM" id="SSF53850">
    <property type="entry name" value="Periplasmic binding protein-like II"/>
    <property type="match status" value="1"/>
</dbReference>
<dbReference type="PANTHER" id="PTHR30537">
    <property type="entry name" value="HTH-TYPE TRANSCRIPTIONAL REGULATOR"/>
    <property type="match status" value="1"/>
</dbReference>